<evidence type="ECO:0000313" key="3">
    <source>
        <dbReference type="EMBL" id="TFD33214.1"/>
    </source>
</evidence>
<dbReference type="Gene3D" id="1.10.260.40">
    <property type="entry name" value="lambda repressor-like DNA-binding domains"/>
    <property type="match status" value="1"/>
</dbReference>
<dbReference type="CDD" id="cd00093">
    <property type="entry name" value="HTH_XRE"/>
    <property type="match status" value="1"/>
</dbReference>
<dbReference type="PANTHER" id="PTHR46558:SF4">
    <property type="entry name" value="DNA-BIDING PHAGE PROTEIN"/>
    <property type="match status" value="1"/>
</dbReference>
<evidence type="ECO:0000313" key="4">
    <source>
        <dbReference type="Proteomes" id="UP000297472"/>
    </source>
</evidence>
<dbReference type="AlphaFoldDB" id="A0A4Y8K031"/>
<feature type="domain" description="HTH cro/C1-type" evidence="2">
    <location>
        <begin position="11"/>
        <end position="66"/>
    </location>
</feature>
<dbReference type="Proteomes" id="UP000297472">
    <property type="component" value="Unassembled WGS sequence"/>
</dbReference>
<reference evidence="3 4" key="1">
    <citation type="submission" date="2019-03" db="EMBL/GenBank/DDBJ databases">
        <title>Genomics of glacier-inhabiting Cryobacterium strains.</title>
        <authorList>
            <person name="Liu Q."/>
            <person name="Xin Y.-H."/>
        </authorList>
    </citation>
    <scope>NUCLEOTIDE SEQUENCE [LARGE SCALE GENOMIC DNA]</scope>
    <source>
        <strain evidence="3 4">TMT1-51</strain>
    </source>
</reference>
<accession>A0A4Y8K031</accession>
<name>A0A4Y8K031_9MICO</name>
<sequence length="84" mass="9057">MTKPTRVSNRIADLRARAGEMSQRELATRIGVTRQTVNAIELEKYSPSLEVAFKIARVFDVGLEDVFHYPSGAAAALPPAGGVS</sequence>
<dbReference type="PROSITE" id="PS50943">
    <property type="entry name" value="HTH_CROC1"/>
    <property type="match status" value="1"/>
</dbReference>
<dbReference type="SMART" id="SM00530">
    <property type="entry name" value="HTH_XRE"/>
    <property type="match status" value="1"/>
</dbReference>
<proteinExistence type="predicted"/>
<dbReference type="InterPro" id="IPR001387">
    <property type="entry name" value="Cro/C1-type_HTH"/>
</dbReference>
<dbReference type="RefSeq" id="WP_134423243.1">
    <property type="nucleotide sequence ID" value="NZ_SOHA01000005.1"/>
</dbReference>
<dbReference type="PANTHER" id="PTHR46558">
    <property type="entry name" value="TRACRIPTIONAL REGULATORY PROTEIN-RELATED-RELATED"/>
    <property type="match status" value="1"/>
</dbReference>
<keyword evidence="1" id="KW-0238">DNA-binding</keyword>
<dbReference type="OrthoDB" id="7428772at2"/>
<dbReference type="Pfam" id="PF01381">
    <property type="entry name" value="HTH_3"/>
    <property type="match status" value="1"/>
</dbReference>
<dbReference type="InterPro" id="IPR010982">
    <property type="entry name" value="Lambda_DNA-bd_dom_sf"/>
</dbReference>
<organism evidence="3 4">
    <name type="scientific">Cryobacterium cryoconiti</name>
    <dbReference type="NCBI Taxonomy" id="1259239"/>
    <lineage>
        <taxon>Bacteria</taxon>
        <taxon>Bacillati</taxon>
        <taxon>Actinomycetota</taxon>
        <taxon>Actinomycetes</taxon>
        <taxon>Micrococcales</taxon>
        <taxon>Microbacteriaceae</taxon>
        <taxon>Cryobacterium</taxon>
    </lineage>
</organism>
<comment type="caution">
    <text evidence="3">The sequence shown here is derived from an EMBL/GenBank/DDBJ whole genome shotgun (WGS) entry which is preliminary data.</text>
</comment>
<dbReference type="GO" id="GO:0003677">
    <property type="term" value="F:DNA binding"/>
    <property type="evidence" value="ECO:0007669"/>
    <property type="project" value="UniProtKB-KW"/>
</dbReference>
<evidence type="ECO:0000256" key="1">
    <source>
        <dbReference type="ARBA" id="ARBA00023125"/>
    </source>
</evidence>
<evidence type="ECO:0000259" key="2">
    <source>
        <dbReference type="PROSITE" id="PS50943"/>
    </source>
</evidence>
<keyword evidence="4" id="KW-1185">Reference proteome</keyword>
<gene>
    <name evidence="3" type="ORF">E3T49_02690</name>
</gene>
<protein>
    <submittedName>
        <fullName evidence="3">Transcriptional regulator</fullName>
    </submittedName>
</protein>
<dbReference type="EMBL" id="SOHA01000005">
    <property type="protein sequence ID" value="TFD33214.1"/>
    <property type="molecule type" value="Genomic_DNA"/>
</dbReference>
<dbReference type="SUPFAM" id="SSF47413">
    <property type="entry name" value="lambda repressor-like DNA-binding domains"/>
    <property type="match status" value="1"/>
</dbReference>